<keyword evidence="2 7" id="KW-0227">DNA damage</keyword>
<organism evidence="9 10">
    <name type="scientific">Telmatocola sphagniphila</name>
    <dbReference type="NCBI Taxonomy" id="1123043"/>
    <lineage>
        <taxon>Bacteria</taxon>
        <taxon>Pseudomonadati</taxon>
        <taxon>Planctomycetota</taxon>
        <taxon>Planctomycetia</taxon>
        <taxon>Gemmatales</taxon>
        <taxon>Gemmataceae</taxon>
    </lineage>
</organism>
<reference evidence="9" key="1">
    <citation type="submission" date="2021-05" db="EMBL/GenBank/DDBJ databases">
        <title>Complete genome sequence of the cellulolytic planctomycete Telmatocola sphagniphila SP2T and characterization of the first cellulase from planctomycetes.</title>
        <authorList>
            <person name="Rakitin A.L."/>
            <person name="Beletsky A.V."/>
            <person name="Naumoff D.G."/>
            <person name="Kulichevskaya I.S."/>
            <person name="Mardanov A.V."/>
            <person name="Ravin N.V."/>
            <person name="Dedysh S.N."/>
        </authorList>
    </citation>
    <scope>NUCLEOTIDE SEQUENCE</scope>
    <source>
        <strain evidence="9">SP2T</strain>
    </source>
</reference>
<keyword evidence="3 7" id="KW-0863">Zinc-finger</keyword>
<dbReference type="KEGG" id="tsph:KIH39_11420"/>
<dbReference type="SMART" id="SM00278">
    <property type="entry name" value="HhH1"/>
    <property type="match status" value="1"/>
</dbReference>
<dbReference type="GO" id="GO:0003677">
    <property type="term" value="F:DNA binding"/>
    <property type="evidence" value="ECO:0007669"/>
    <property type="project" value="UniProtKB-UniRule"/>
</dbReference>
<dbReference type="RefSeq" id="WP_213499517.1">
    <property type="nucleotide sequence ID" value="NZ_CP074694.1"/>
</dbReference>
<evidence type="ECO:0000313" key="9">
    <source>
        <dbReference type="EMBL" id="QVL34485.1"/>
    </source>
</evidence>
<dbReference type="InterPro" id="IPR015967">
    <property type="entry name" value="Rcmb_RecR_Znf"/>
</dbReference>
<keyword evidence="6 7" id="KW-0234">DNA repair</keyword>
<evidence type="ECO:0000256" key="5">
    <source>
        <dbReference type="ARBA" id="ARBA00023172"/>
    </source>
</evidence>
<dbReference type="Pfam" id="PF21176">
    <property type="entry name" value="RecR_HhH"/>
    <property type="match status" value="1"/>
</dbReference>
<dbReference type="InterPro" id="IPR003583">
    <property type="entry name" value="Hlx-hairpin-Hlx_DNA-bd_motif"/>
</dbReference>
<dbReference type="CDD" id="cd01025">
    <property type="entry name" value="TOPRIM_recR"/>
    <property type="match status" value="1"/>
</dbReference>
<evidence type="ECO:0000256" key="6">
    <source>
        <dbReference type="ARBA" id="ARBA00023204"/>
    </source>
</evidence>
<evidence type="ECO:0000256" key="3">
    <source>
        <dbReference type="ARBA" id="ARBA00022771"/>
    </source>
</evidence>
<dbReference type="InterPro" id="IPR006171">
    <property type="entry name" value="TOPRIM_dom"/>
</dbReference>
<dbReference type="EMBL" id="CP074694">
    <property type="protein sequence ID" value="QVL34485.1"/>
    <property type="molecule type" value="Genomic_DNA"/>
</dbReference>
<evidence type="ECO:0000256" key="4">
    <source>
        <dbReference type="ARBA" id="ARBA00022833"/>
    </source>
</evidence>
<keyword evidence="5 7" id="KW-0233">DNA recombination</keyword>
<gene>
    <name evidence="7 9" type="primary">recR</name>
    <name evidence="9" type="ORF">KIH39_11420</name>
</gene>
<dbReference type="Gene3D" id="3.30.60.80">
    <property type="match status" value="1"/>
</dbReference>
<evidence type="ECO:0000256" key="7">
    <source>
        <dbReference type="HAMAP-Rule" id="MF_00017"/>
    </source>
</evidence>
<evidence type="ECO:0000259" key="8">
    <source>
        <dbReference type="PROSITE" id="PS50880"/>
    </source>
</evidence>
<dbReference type="Gene3D" id="3.40.1360.10">
    <property type="match status" value="1"/>
</dbReference>
<accession>A0A8E6B968</accession>
<dbReference type="InterPro" id="IPR000093">
    <property type="entry name" value="DNA_Rcmb_RecR"/>
</dbReference>
<protein>
    <recommendedName>
        <fullName evidence="7">Recombination protein RecR</fullName>
    </recommendedName>
</protein>
<dbReference type="PROSITE" id="PS01300">
    <property type="entry name" value="RECR"/>
    <property type="match status" value="1"/>
</dbReference>
<dbReference type="PROSITE" id="PS50880">
    <property type="entry name" value="TOPRIM"/>
    <property type="match status" value="1"/>
</dbReference>
<comment type="function">
    <text evidence="7">May play a role in DNA repair. It seems to be involved in an RecBC-independent recombinational process of DNA repair. It may act with RecF and RecO.</text>
</comment>
<dbReference type="GO" id="GO:0006281">
    <property type="term" value="P:DNA repair"/>
    <property type="evidence" value="ECO:0007669"/>
    <property type="project" value="UniProtKB-UniRule"/>
</dbReference>
<dbReference type="GO" id="GO:0006310">
    <property type="term" value="P:DNA recombination"/>
    <property type="evidence" value="ECO:0007669"/>
    <property type="project" value="UniProtKB-UniRule"/>
</dbReference>
<dbReference type="Pfam" id="PF02132">
    <property type="entry name" value="RecR_ZnF"/>
    <property type="match status" value="1"/>
</dbReference>
<dbReference type="NCBIfam" id="TIGR00615">
    <property type="entry name" value="recR"/>
    <property type="match status" value="1"/>
</dbReference>
<dbReference type="PANTHER" id="PTHR30446:SF0">
    <property type="entry name" value="RECOMBINATION PROTEIN RECR"/>
    <property type="match status" value="1"/>
</dbReference>
<dbReference type="Pfam" id="PF13662">
    <property type="entry name" value="Toprim_4"/>
    <property type="match status" value="1"/>
</dbReference>
<dbReference type="AlphaFoldDB" id="A0A8E6B968"/>
<dbReference type="InterPro" id="IPR023627">
    <property type="entry name" value="Rcmb_RecR"/>
</dbReference>
<evidence type="ECO:0000256" key="2">
    <source>
        <dbReference type="ARBA" id="ARBA00022763"/>
    </source>
</evidence>
<evidence type="ECO:0000256" key="1">
    <source>
        <dbReference type="ARBA" id="ARBA00022723"/>
    </source>
</evidence>
<dbReference type="Gene3D" id="1.10.8.420">
    <property type="entry name" value="RecR Domain 1"/>
    <property type="match status" value="1"/>
</dbReference>
<name>A0A8E6B968_9BACT</name>
<dbReference type="HAMAP" id="MF_00017">
    <property type="entry name" value="RecR"/>
    <property type="match status" value="1"/>
</dbReference>
<dbReference type="SMART" id="SM00493">
    <property type="entry name" value="TOPRIM"/>
    <property type="match status" value="1"/>
</dbReference>
<evidence type="ECO:0000313" key="10">
    <source>
        <dbReference type="Proteomes" id="UP000676194"/>
    </source>
</evidence>
<feature type="domain" description="Toprim" evidence="8">
    <location>
        <begin position="84"/>
        <end position="179"/>
    </location>
</feature>
<dbReference type="PANTHER" id="PTHR30446">
    <property type="entry name" value="RECOMBINATION PROTEIN RECR"/>
    <property type="match status" value="1"/>
</dbReference>
<dbReference type="InterPro" id="IPR034137">
    <property type="entry name" value="TOPRIM_RecR"/>
</dbReference>
<comment type="similarity">
    <text evidence="7">Belongs to the RecR family.</text>
</comment>
<keyword evidence="4 7" id="KW-0862">Zinc</keyword>
<dbReference type="SUPFAM" id="SSF111304">
    <property type="entry name" value="Recombination protein RecR"/>
    <property type="match status" value="1"/>
</dbReference>
<keyword evidence="1 7" id="KW-0479">Metal-binding</keyword>
<sequence length="202" mass="21759">MSLREVPSGAIGLLIQELSRLPGIGPKSAERIAHHLLNGDRNQALALAGALRSAVETVRACSICHNWTEDEVCSICRDSRRDASLLCVVETPKDLASFERAATFRGRYHVLGGKLAPLDDVGPDELEINSLINRVRGGGVRELILATSPTLEGDGTALFIANMLAMTEVRITRLARGIPSGSSLDYVNSQMLTDALEGRRSI</sequence>
<proteinExistence type="inferred from homology"/>
<dbReference type="GO" id="GO:0008270">
    <property type="term" value="F:zinc ion binding"/>
    <property type="evidence" value="ECO:0007669"/>
    <property type="project" value="UniProtKB-KW"/>
</dbReference>
<feature type="zinc finger region" description="C4-type" evidence="7">
    <location>
        <begin position="61"/>
        <end position="76"/>
    </location>
</feature>
<keyword evidence="10" id="KW-1185">Reference proteome</keyword>
<dbReference type="Proteomes" id="UP000676194">
    <property type="component" value="Chromosome"/>
</dbReference>